<comment type="caution">
    <text evidence="1">The sequence shown here is derived from an EMBL/GenBank/DDBJ whole genome shotgun (WGS) entry which is preliminary data.</text>
</comment>
<protein>
    <submittedName>
        <fullName evidence="1">Uncharacterized protein</fullName>
    </submittedName>
</protein>
<evidence type="ECO:0000313" key="2">
    <source>
        <dbReference type="EMBL" id="CAF4909630.1"/>
    </source>
</evidence>
<dbReference type="EMBL" id="CAJOBR010013927">
    <property type="protein sequence ID" value="CAF4909630.1"/>
    <property type="molecule type" value="Genomic_DNA"/>
</dbReference>
<organism evidence="1 3">
    <name type="scientific">Rotaria socialis</name>
    <dbReference type="NCBI Taxonomy" id="392032"/>
    <lineage>
        <taxon>Eukaryota</taxon>
        <taxon>Metazoa</taxon>
        <taxon>Spiralia</taxon>
        <taxon>Gnathifera</taxon>
        <taxon>Rotifera</taxon>
        <taxon>Eurotatoria</taxon>
        <taxon>Bdelloidea</taxon>
        <taxon>Philodinida</taxon>
        <taxon>Philodinidae</taxon>
        <taxon>Rotaria</taxon>
    </lineage>
</organism>
<evidence type="ECO:0000313" key="3">
    <source>
        <dbReference type="Proteomes" id="UP000663872"/>
    </source>
</evidence>
<reference evidence="1" key="1">
    <citation type="submission" date="2021-02" db="EMBL/GenBank/DDBJ databases">
        <authorList>
            <person name="Nowell W R."/>
        </authorList>
    </citation>
    <scope>NUCLEOTIDE SEQUENCE</scope>
</reference>
<dbReference type="Proteomes" id="UP000663872">
    <property type="component" value="Unassembled WGS sequence"/>
</dbReference>
<dbReference type="EMBL" id="CAJNYT010002225">
    <property type="protein sequence ID" value="CAF3457398.1"/>
    <property type="molecule type" value="Genomic_DNA"/>
</dbReference>
<proteinExistence type="predicted"/>
<name>A0A818EE11_9BILA</name>
<gene>
    <name evidence="1" type="ORF">GRG538_LOCUS14686</name>
    <name evidence="2" type="ORF">QYT958_LOCUS31088</name>
</gene>
<dbReference type="Proteomes" id="UP000663848">
    <property type="component" value="Unassembled WGS sequence"/>
</dbReference>
<sequence length="123" mass="14715">MLNVDFIQIYKIENNDCPTRSIILSSTQNIQAFLVQDEYHYYCIRQFRLTEDYFFKIDYKYPMYREPIHHQDILAFIGTLLECRCNVYVTIQHVNDHFDEDLSIQNIATRLWALPDSPADLEA</sequence>
<dbReference type="AlphaFoldDB" id="A0A818EE11"/>
<evidence type="ECO:0000313" key="1">
    <source>
        <dbReference type="EMBL" id="CAF3457398.1"/>
    </source>
</evidence>
<accession>A0A818EE11</accession>